<proteinExistence type="predicted"/>
<keyword evidence="3" id="KW-1185">Reference proteome</keyword>
<name>A0A4P9ZA77_9ASCO</name>
<dbReference type="OrthoDB" id="258143at2759"/>
<evidence type="ECO:0000313" key="2">
    <source>
        <dbReference type="EMBL" id="RKP28700.1"/>
    </source>
</evidence>
<feature type="domain" description="Clp1 N-terminal" evidence="1">
    <location>
        <begin position="20"/>
        <end position="84"/>
    </location>
</feature>
<feature type="non-terminal residue" evidence="2">
    <location>
        <position position="96"/>
    </location>
</feature>
<dbReference type="Pfam" id="PF16573">
    <property type="entry name" value="CLP1_N"/>
    <property type="match status" value="1"/>
</dbReference>
<dbReference type="EMBL" id="ML004666">
    <property type="protein sequence ID" value="RKP28700.1"/>
    <property type="molecule type" value="Genomic_DNA"/>
</dbReference>
<dbReference type="Proteomes" id="UP000268321">
    <property type="component" value="Unassembled WGS sequence"/>
</dbReference>
<accession>A0A4P9ZA77</accession>
<reference evidence="3" key="1">
    <citation type="journal article" date="2018" name="Nat. Microbiol.">
        <title>Leveraging single-cell genomics to expand the fungal tree of life.</title>
        <authorList>
            <person name="Ahrendt S.R."/>
            <person name="Quandt C.A."/>
            <person name="Ciobanu D."/>
            <person name="Clum A."/>
            <person name="Salamov A."/>
            <person name="Andreopoulos B."/>
            <person name="Cheng J.F."/>
            <person name="Woyke T."/>
            <person name="Pelin A."/>
            <person name="Henrissat B."/>
            <person name="Reynolds N.K."/>
            <person name="Benny G.L."/>
            <person name="Smith M.E."/>
            <person name="James T.Y."/>
            <person name="Grigoriev I.V."/>
        </authorList>
    </citation>
    <scope>NUCLEOTIDE SEQUENCE [LARGE SCALE GENOMIC DNA]</scope>
    <source>
        <strain evidence="3">Baker2002</strain>
    </source>
</reference>
<protein>
    <recommendedName>
        <fullName evidence="1">Clp1 N-terminal domain-containing protein</fullName>
    </recommendedName>
</protein>
<evidence type="ECO:0000259" key="1">
    <source>
        <dbReference type="Pfam" id="PF16573"/>
    </source>
</evidence>
<gene>
    <name evidence="2" type="ORF">METBISCDRAFT_28872</name>
</gene>
<evidence type="ECO:0000313" key="3">
    <source>
        <dbReference type="Proteomes" id="UP000268321"/>
    </source>
</evidence>
<dbReference type="AlphaFoldDB" id="A0A4P9ZA77"/>
<dbReference type="Gene3D" id="2.60.120.1030">
    <property type="entry name" value="Clp1, DNA binding domain"/>
    <property type="match status" value="1"/>
</dbReference>
<organism evidence="2 3">
    <name type="scientific">Metschnikowia bicuspidata</name>
    <dbReference type="NCBI Taxonomy" id="27322"/>
    <lineage>
        <taxon>Eukaryota</taxon>
        <taxon>Fungi</taxon>
        <taxon>Dikarya</taxon>
        <taxon>Ascomycota</taxon>
        <taxon>Saccharomycotina</taxon>
        <taxon>Pichiomycetes</taxon>
        <taxon>Metschnikowiaceae</taxon>
        <taxon>Metschnikowia</taxon>
    </lineage>
</organism>
<dbReference type="InterPro" id="IPR032324">
    <property type="entry name" value="Clp1_N"/>
</dbReference>
<sequence>MSDFNPLQSEQELSAAKIDVPQGAEWRFEVPYKTIVTLTVTNGVAEIFGTELPNDVPLRFTGCKYAVYAPLVGGCTLTYTTSLNRDNASTSSESAE</sequence>
<dbReference type="InterPro" id="IPR038239">
    <property type="entry name" value="Clp1_N_sf"/>
</dbReference>